<organism evidence="1 2">
    <name type="scientific">Massilia genomosp. 1</name>
    <dbReference type="NCBI Taxonomy" id="2609280"/>
    <lineage>
        <taxon>Bacteria</taxon>
        <taxon>Pseudomonadati</taxon>
        <taxon>Pseudomonadota</taxon>
        <taxon>Betaproteobacteria</taxon>
        <taxon>Burkholderiales</taxon>
        <taxon>Oxalobacteraceae</taxon>
        <taxon>Telluria group</taxon>
        <taxon>Massilia</taxon>
    </lineage>
</organism>
<dbReference type="EMBL" id="WHJF01000635">
    <property type="protein sequence ID" value="NHZ67340.1"/>
    <property type="molecule type" value="Genomic_DNA"/>
</dbReference>
<name>A0ABX0N5M8_9BURK</name>
<comment type="caution">
    <text evidence="1">The sequence shown here is derived from an EMBL/GenBank/DDBJ whole genome shotgun (WGS) entry which is preliminary data.</text>
</comment>
<protein>
    <submittedName>
        <fullName evidence="1">Uncharacterized protein</fullName>
    </submittedName>
</protein>
<keyword evidence="2" id="KW-1185">Reference proteome</keyword>
<gene>
    <name evidence="1" type="ORF">F1735_34850</name>
</gene>
<sequence>MAKSHAQWHPDLRAFTSPLTAHSVRADFAGGGLSSDLGPVLLRGVDLQIGLTKRLAAALPDR</sequence>
<evidence type="ECO:0000313" key="2">
    <source>
        <dbReference type="Proteomes" id="UP000610594"/>
    </source>
</evidence>
<feature type="non-terminal residue" evidence="1">
    <location>
        <position position="62"/>
    </location>
</feature>
<dbReference type="Proteomes" id="UP000610594">
    <property type="component" value="Unassembled WGS sequence"/>
</dbReference>
<accession>A0ABX0N5M8</accession>
<proteinExistence type="predicted"/>
<evidence type="ECO:0000313" key="1">
    <source>
        <dbReference type="EMBL" id="NHZ67340.1"/>
    </source>
</evidence>
<reference evidence="1 2" key="1">
    <citation type="submission" date="2019-10" db="EMBL/GenBank/DDBJ databases">
        <title>Taxonomy of Antarctic Massilia spp.: description of Massilia rubra sp. nov., Massilia aquatica sp. nov., Massilia mucilaginosa sp. nov., Massilia frigida sp. nov. isolated from streams, lakes and regoliths.</title>
        <authorList>
            <person name="Holochova P."/>
            <person name="Sedlacek I."/>
            <person name="Kralova S."/>
            <person name="Maslanova I."/>
            <person name="Busse H.-J."/>
            <person name="Stankova E."/>
            <person name="Vrbovska V."/>
            <person name="Kovarovic V."/>
            <person name="Bartak M."/>
            <person name="Svec P."/>
            <person name="Pantucek R."/>
        </authorList>
    </citation>
    <scope>NUCLEOTIDE SEQUENCE [LARGE SCALE GENOMIC DNA]</scope>
    <source>
        <strain evidence="1 2">CCM 8694</strain>
    </source>
</reference>